<evidence type="ECO:0000313" key="3">
    <source>
        <dbReference type="Proteomes" id="UP000033448"/>
    </source>
</evidence>
<name>A0A0F0L3H5_9MICO</name>
<gene>
    <name evidence="2" type="ORF">RL72_00808</name>
</gene>
<protein>
    <submittedName>
        <fullName evidence="2">Uncharacterized protein</fullName>
    </submittedName>
</protein>
<comment type="caution">
    <text evidence="2">The sequence shown here is derived from an EMBL/GenBank/DDBJ whole genome shotgun (WGS) entry which is preliminary data.</text>
</comment>
<organism evidence="2 3">
    <name type="scientific">Microbacterium azadirachtae</name>
    <dbReference type="NCBI Taxonomy" id="582680"/>
    <lineage>
        <taxon>Bacteria</taxon>
        <taxon>Bacillati</taxon>
        <taxon>Actinomycetota</taxon>
        <taxon>Actinomycetes</taxon>
        <taxon>Micrococcales</taxon>
        <taxon>Microbacteriaceae</taxon>
        <taxon>Microbacterium</taxon>
    </lineage>
</organism>
<accession>A0A0F0L3H5</accession>
<evidence type="ECO:0000256" key="1">
    <source>
        <dbReference type="SAM" id="MobiDB-lite"/>
    </source>
</evidence>
<reference evidence="2 3" key="1">
    <citation type="submission" date="2015-02" db="EMBL/GenBank/DDBJ databases">
        <title>Draft genome sequences of ten Microbacterium spp. with emphasis on heavy metal contaminated environments.</title>
        <authorList>
            <person name="Corretto E."/>
        </authorList>
    </citation>
    <scope>NUCLEOTIDE SEQUENCE [LARGE SCALE GENOMIC DNA]</scope>
    <source>
        <strain evidence="2 3">DSM 23848</strain>
    </source>
</reference>
<dbReference type="EMBL" id="JYIT01000060">
    <property type="protein sequence ID" value="KJL26900.1"/>
    <property type="molecule type" value="Genomic_DNA"/>
</dbReference>
<dbReference type="Proteomes" id="UP000033448">
    <property type="component" value="Unassembled WGS sequence"/>
</dbReference>
<keyword evidence="3" id="KW-1185">Reference proteome</keyword>
<feature type="region of interest" description="Disordered" evidence="1">
    <location>
        <begin position="265"/>
        <end position="294"/>
    </location>
</feature>
<dbReference type="AlphaFoldDB" id="A0A0F0L3H5"/>
<sequence>MRVPEQRDGALVGHFHGPRGIRRVGAGDELVEEGEGVSRGSAAGAHDERQHALRDRHAFLCAELLDVLEHRRGRHQPERVVMGAGADRAQHLLGLRRGEDELDVRRRLFDELEQGVEALRRDHVRLVEDEDLEPVAAGREGGALAQVAGVVDAVVAGGVDLDDVEGSAAVAGELDAARADAAGGVGRPLGAVEAARQDARGRRLAAPARPREQIGVAHAVAAQRGHERIGHLRLPDHLPEVLGPVAAVQGCAHPTSLERARDIRTGSRAARRRGSSHPCRGAADGRTLEAEVGP</sequence>
<proteinExistence type="predicted"/>
<evidence type="ECO:0000313" key="2">
    <source>
        <dbReference type="EMBL" id="KJL26900.1"/>
    </source>
</evidence>